<organism evidence="1 2">
    <name type="scientific">Trypanosoma cruzi (strain CL Brener)</name>
    <dbReference type="NCBI Taxonomy" id="353153"/>
    <lineage>
        <taxon>Eukaryota</taxon>
        <taxon>Discoba</taxon>
        <taxon>Euglenozoa</taxon>
        <taxon>Kinetoplastea</taxon>
        <taxon>Metakinetoplastina</taxon>
        <taxon>Trypanosomatida</taxon>
        <taxon>Trypanosomatidae</taxon>
        <taxon>Trypanosoma</taxon>
        <taxon>Schizotrypanum</taxon>
    </lineage>
</organism>
<dbReference type="Proteomes" id="UP000002296">
    <property type="component" value="Unassembled WGS sequence"/>
</dbReference>
<dbReference type="PaxDb" id="353153-Q4DZ64"/>
<dbReference type="OMA" id="YVINHRG"/>
<accession>Q4DZ64</accession>
<dbReference type="SMR" id="Q4DZ64"/>
<comment type="caution">
    <text evidence="1">The sequence shown here is derived from an EMBL/GenBank/DDBJ whole genome shotgun (WGS) entry which is preliminary data.</text>
</comment>
<dbReference type="KEGG" id="tcr:507023.210"/>
<evidence type="ECO:0000313" key="2">
    <source>
        <dbReference type="Proteomes" id="UP000002296"/>
    </source>
</evidence>
<dbReference type="InParanoid" id="Q4DZ64"/>
<dbReference type="GeneID" id="3552172"/>
<dbReference type="EMBL" id="AAHK01000082">
    <property type="protein sequence ID" value="EAN97828.1"/>
    <property type="molecule type" value="Genomic_DNA"/>
</dbReference>
<proteinExistence type="predicted"/>
<dbReference type="InterPro" id="IPR029071">
    <property type="entry name" value="Ubiquitin-like_domsf"/>
</dbReference>
<name>Q4DZ64_TRYCC</name>
<dbReference type="SUPFAM" id="SSF54236">
    <property type="entry name" value="Ubiquitin-like"/>
    <property type="match status" value="1"/>
</dbReference>
<reference evidence="1 2" key="1">
    <citation type="journal article" date="2005" name="Science">
        <title>The genome sequence of Trypanosoma cruzi, etiologic agent of Chagas disease.</title>
        <authorList>
            <person name="El-Sayed N.M."/>
            <person name="Myler P.J."/>
            <person name="Bartholomeu D.C."/>
            <person name="Nilsson D."/>
            <person name="Aggarwal G."/>
            <person name="Tran A.N."/>
            <person name="Ghedin E."/>
            <person name="Worthey E.A."/>
            <person name="Delcher A.L."/>
            <person name="Blandin G."/>
            <person name="Westenberger S.J."/>
            <person name="Caler E."/>
            <person name="Cerqueira G.C."/>
            <person name="Branche C."/>
            <person name="Haas B."/>
            <person name="Anupama A."/>
            <person name="Arner E."/>
            <person name="Aslund L."/>
            <person name="Attipoe P."/>
            <person name="Bontempi E."/>
            <person name="Bringaud F."/>
            <person name="Burton P."/>
            <person name="Cadag E."/>
            <person name="Campbell D.A."/>
            <person name="Carrington M."/>
            <person name="Crabtree J."/>
            <person name="Darban H."/>
            <person name="da Silveira J.F."/>
            <person name="de Jong P."/>
            <person name="Edwards K."/>
            <person name="Englund P.T."/>
            <person name="Fazelina G."/>
            <person name="Feldblyum T."/>
            <person name="Ferella M."/>
            <person name="Frasch A.C."/>
            <person name="Gull K."/>
            <person name="Horn D."/>
            <person name="Hou L."/>
            <person name="Huang Y."/>
            <person name="Kindlund E."/>
            <person name="Klingbeil M."/>
            <person name="Kluge S."/>
            <person name="Koo H."/>
            <person name="Lacerda D."/>
            <person name="Levin M.J."/>
            <person name="Lorenzi H."/>
            <person name="Louie T."/>
            <person name="Machado C.R."/>
            <person name="McCulloch R."/>
            <person name="McKenna A."/>
            <person name="Mizuno Y."/>
            <person name="Mottram J.C."/>
            <person name="Nelson S."/>
            <person name="Ochaya S."/>
            <person name="Osoegawa K."/>
            <person name="Pai G."/>
            <person name="Parsons M."/>
            <person name="Pentony M."/>
            <person name="Pettersson U."/>
            <person name="Pop M."/>
            <person name="Ramirez J.L."/>
            <person name="Rinta J."/>
            <person name="Robertson L."/>
            <person name="Salzberg S.L."/>
            <person name="Sanchez D.O."/>
            <person name="Seyler A."/>
            <person name="Sharma R."/>
            <person name="Shetty J."/>
            <person name="Simpson A.J."/>
            <person name="Sisk E."/>
            <person name="Tammi M.T."/>
            <person name="Tarleton R."/>
            <person name="Teixeira S."/>
            <person name="Van Aken S."/>
            <person name="Vogt C."/>
            <person name="Ward P.N."/>
            <person name="Wickstead B."/>
            <person name="Wortman J."/>
            <person name="White O."/>
            <person name="Fraser C.M."/>
            <person name="Stuart K.D."/>
            <person name="Andersson B."/>
        </authorList>
    </citation>
    <scope>NUCLEOTIDE SEQUENCE [LARGE SCALE GENOMIC DNA]</scope>
    <source>
        <strain evidence="1 2">CL Brener</strain>
    </source>
</reference>
<dbReference type="RefSeq" id="XP_819679.1">
    <property type="nucleotide sequence ID" value="XM_814586.1"/>
</dbReference>
<gene>
    <name evidence="1" type="ORF">Tc00.1047053507023.210</name>
</gene>
<evidence type="ECO:0008006" key="3">
    <source>
        <dbReference type="Google" id="ProtNLM"/>
    </source>
</evidence>
<protein>
    <recommendedName>
        <fullName evidence="3">Ubiquitin-like domain-containing protein</fullName>
    </recommendedName>
</protein>
<dbReference type="AlphaFoldDB" id="Q4DZ64"/>
<keyword evidence="2" id="KW-1185">Reference proteome</keyword>
<evidence type="ECO:0000313" key="1">
    <source>
        <dbReference type="EMBL" id="EAN97828.1"/>
    </source>
</evidence>
<sequence>MDARCFFFSFLRTGETKEGEQIAKGYSKRVGEMTEVLQVSLQCYMGRFCLPVDPQLSIRETLRYFRRKVPELGQVDMDAYAVNYNGKLLLEETITLKSAQVGEDGVLILVKKSDCPAADTRKDEDDE</sequence>